<evidence type="ECO:0000313" key="2">
    <source>
        <dbReference type="EMBL" id="SVA43672.1"/>
    </source>
</evidence>
<name>A0A381VTS6_9ZZZZ</name>
<feature type="compositionally biased region" description="Low complexity" evidence="1">
    <location>
        <begin position="34"/>
        <end position="65"/>
    </location>
</feature>
<dbReference type="EMBL" id="UINC01009753">
    <property type="protein sequence ID" value="SVA43672.1"/>
    <property type="molecule type" value="Genomic_DNA"/>
</dbReference>
<protein>
    <submittedName>
        <fullName evidence="2">Uncharacterized protein</fullName>
    </submittedName>
</protein>
<evidence type="ECO:0000256" key="1">
    <source>
        <dbReference type="SAM" id="MobiDB-lite"/>
    </source>
</evidence>
<accession>A0A381VTS6</accession>
<organism evidence="2">
    <name type="scientific">marine metagenome</name>
    <dbReference type="NCBI Taxonomy" id="408172"/>
    <lineage>
        <taxon>unclassified sequences</taxon>
        <taxon>metagenomes</taxon>
        <taxon>ecological metagenomes</taxon>
    </lineage>
</organism>
<dbReference type="PROSITE" id="PS51257">
    <property type="entry name" value="PROKAR_LIPOPROTEIN"/>
    <property type="match status" value="1"/>
</dbReference>
<dbReference type="AlphaFoldDB" id="A0A381VTS6"/>
<sequence length="441" mass="46568">MTFKPIRSLLLYTTIILLIGCGGDVVTPTPLPTPSATSISGPSPTPSATSISSPSPTQSATAAPTPYSIPNATAVPIPYSTPSGNSIVINGLPAPITQSTEVSKVLLHEFNGNGTGETDEFYAEVGANIQINYKGGPIKIFWIEEGDAPRQMYHAPPSNNGSYDTNTDASGRYSIGIQCDDGCEWIVRIEGIGEIASPPSTIISESNTNASDTDARTILDSSVEKEEWDVFSQSEAAVILSAPNTKAITLTYDPETRTASITGAKTSVPPEANVMIANLQLGNFVLVKADQDGKFQAEIDGHPGTHILIKQDTTGQIFIVEDPEATHSENTLRTIFPPGVLLRIPVEDSETGISFSSAGRLPSDKDAPWTIEGNLAQTQLSPGQEVPISGQVAIRTRQSNPPLGGQLRFGAHLLINANGRQVGGASLFTTSLFTATDLPIE</sequence>
<reference evidence="2" key="1">
    <citation type="submission" date="2018-05" db="EMBL/GenBank/DDBJ databases">
        <authorList>
            <person name="Lanie J.A."/>
            <person name="Ng W.-L."/>
            <person name="Kazmierczak K.M."/>
            <person name="Andrzejewski T.M."/>
            <person name="Davidsen T.M."/>
            <person name="Wayne K.J."/>
            <person name="Tettelin H."/>
            <person name="Glass J.I."/>
            <person name="Rusch D."/>
            <person name="Podicherti R."/>
            <person name="Tsui H.-C.T."/>
            <person name="Winkler M.E."/>
        </authorList>
    </citation>
    <scope>NUCLEOTIDE SEQUENCE</scope>
</reference>
<feature type="region of interest" description="Disordered" evidence="1">
    <location>
        <begin position="32"/>
        <end position="65"/>
    </location>
</feature>
<feature type="non-terminal residue" evidence="2">
    <location>
        <position position="441"/>
    </location>
</feature>
<gene>
    <name evidence="2" type="ORF">METZ01_LOCUS96526</name>
</gene>
<proteinExistence type="predicted"/>